<organism evidence="1 2">
    <name type="scientific">Nephila pilipes</name>
    <name type="common">Giant wood spider</name>
    <name type="synonym">Nephila maculata</name>
    <dbReference type="NCBI Taxonomy" id="299642"/>
    <lineage>
        <taxon>Eukaryota</taxon>
        <taxon>Metazoa</taxon>
        <taxon>Ecdysozoa</taxon>
        <taxon>Arthropoda</taxon>
        <taxon>Chelicerata</taxon>
        <taxon>Arachnida</taxon>
        <taxon>Araneae</taxon>
        <taxon>Araneomorphae</taxon>
        <taxon>Entelegynae</taxon>
        <taxon>Araneoidea</taxon>
        <taxon>Nephilidae</taxon>
        <taxon>Nephila</taxon>
    </lineage>
</organism>
<reference evidence="1" key="1">
    <citation type="submission" date="2020-08" db="EMBL/GenBank/DDBJ databases">
        <title>Multicomponent nature underlies the extraordinary mechanical properties of spider dragline silk.</title>
        <authorList>
            <person name="Kono N."/>
            <person name="Nakamura H."/>
            <person name="Mori M."/>
            <person name="Yoshida Y."/>
            <person name="Ohtoshi R."/>
            <person name="Malay A.D."/>
            <person name="Moran D.A.P."/>
            <person name="Tomita M."/>
            <person name="Numata K."/>
            <person name="Arakawa K."/>
        </authorList>
    </citation>
    <scope>NUCLEOTIDE SEQUENCE</scope>
</reference>
<keyword evidence="2" id="KW-1185">Reference proteome</keyword>
<name>A0A8X6TSC5_NEPPI</name>
<dbReference type="EMBL" id="BMAW01063860">
    <property type="protein sequence ID" value="GFT42204.1"/>
    <property type="molecule type" value="Genomic_DNA"/>
</dbReference>
<evidence type="ECO:0000313" key="2">
    <source>
        <dbReference type="Proteomes" id="UP000887013"/>
    </source>
</evidence>
<protein>
    <submittedName>
        <fullName evidence="1">Uncharacterized protein</fullName>
    </submittedName>
</protein>
<gene>
    <name evidence="1" type="primary">AVEN_270333_1</name>
    <name evidence="1" type="ORF">NPIL_402131</name>
</gene>
<comment type="caution">
    <text evidence="1">The sequence shown here is derived from an EMBL/GenBank/DDBJ whole genome shotgun (WGS) entry which is preliminary data.</text>
</comment>
<dbReference type="AlphaFoldDB" id="A0A8X6TSC5"/>
<proteinExistence type="predicted"/>
<evidence type="ECO:0000313" key="1">
    <source>
        <dbReference type="EMBL" id="GFT42204.1"/>
    </source>
</evidence>
<dbReference type="OrthoDB" id="5957375at2759"/>
<dbReference type="Proteomes" id="UP000887013">
    <property type="component" value="Unassembled WGS sequence"/>
</dbReference>
<sequence>MDSVKASQLVASVRGSAAEILQGIPGDKLTDLTTIEKALESQFERLMSFAYAECPLNVRESLAAQYLVDVIRDEDTRHLTSLMDAKDLESALAYNMKYETAKTVSKT</sequence>
<accession>A0A8X6TSC5</accession>